<dbReference type="GeneID" id="8437416"/>
<keyword evidence="4" id="KW-0274">FAD</keyword>
<dbReference type="GO" id="GO:0050660">
    <property type="term" value="F:flavin adenine dinucleotide binding"/>
    <property type="evidence" value="ECO:0007669"/>
    <property type="project" value="InterPro"/>
</dbReference>
<dbReference type="InterPro" id="IPR000172">
    <property type="entry name" value="GMC_OxRdtase_N"/>
</dbReference>
<keyword evidence="8" id="KW-1185">Reference proteome</keyword>
<dbReference type="SUPFAM" id="SSF54373">
    <property type="entry name" value="FAD-linked reductases, C-terminal domain"/>
    <property type="match status" value="1"/>
</dbReference>
<dbReference type="KEGG" id="ure:UREG_03514"/>
<dbReference type="eggNOG" id="KOG1238">
    <property type="taxonomic scope" value="Eukaryota"/>
</dbReference>
<comment type="similarity">
    <text evidence="2">Belongs to the GMC oxidoreductase family.</text>
</comment>
<dbReference type="HOGENOM" id="CLU_953753_0_0_1"/>
<dbReference type="AlphaFoldDB" id="C4JR32"/>
<organism evidence="7 8">
    <name type="scientific">Uncinocarpus reesii (strain UAMH 1704)</name>
    <dbReference type="NCBI Taxonomy" id="336963"/>
    <lineage>
        <taxon>Eukaryota</taxon>
        <taxon>Fungi</taxon>
        <taxon>Dikarya</taxon>
        <taxon>Ascomycota</taxon>
        <taxon>Pezizomycotina</taxon>
        <taxon>Eurotiomycetes</taxon>
        <taxon>Eurotiomycetidae</taxon>
        <taxon>Onygenales</taxon>
        <taxon>Onygenaceae</taxon>
        <taxon>Uncinocarpus</taxon>
    </lineage>
</organism>
<evidence type="ECO:0000256" key="3">
    <source>
        <dbReference type="ARBA" id="ARBA00022630"/>
    </source>
</evidence>
<proteinExistence type="inferred from homology"/>
<evidence type="ECO:0000259" key="6">
    <source>
        <dbReference type="PROSITE" id="PS00624"/>
    </source>
</evidence>
<evidence type="ECO:0000313" key="7">
    <source>
        <dbReference type="EMBL" id="EEP78668.1"/>
    </source>
</evidence>
<reference evidence="8" key="1">
    <citation type="journal article" date="2009" name="Genome Res.">
        <title>Comparative genomic analyses of the human fungal pathogens Coccidioides and their relatives.</title>
        <authorList>
            <person name="Sharpton T.J."/>
            <person name="Stajich J.E."/>
            <person name="Rounsley S.D."/>
            <person name="Gardner M.J."/>
            <person name="Wortman J.R."/>
            <person name="Jordar V.S."/>
            <person name="Maiti R."/>
            <person name="Kodira C.D."/>
            <person name="Neafsey D.E."/>
            <person name="Zeng Q."/>
            <person name="Hung C.-Y."/>
            <person name="McMahan C."/>
            <person name="Muszewska A."/>
            <person name="Grynberg M."/>
            <person name="Mandel M.A."/>
            <person name="Kellner E.M."/>
            <person name="Barker B.M."/>
            <person name="Galgiani J.N."/>
            <person name="Orbach M.J."/>
            <person name="Kirkland T.N."/>
            <person name="Cole G.T."/>
            <person name="Henn M.R."/>
            <person name="Birren B.W."/>
            <person name="Taylor J.W."/>
        </authorList>
    </citation>
    <scope>NUCLEOTIDE SEQUENCE [LARGE SCALE GENOMIC DNA]</scope>
    <source>
        <strain evidence="8">UAMH 1704</strain>
    </source>
</reference>
<sequence>MLCAFNPFTYTRSFSANCYYLPVCKRPNLFLLTEATVKEIVIEYEGEKCAARGVLVRCDGEDFIVRASREVVLSAGSIQSPQLLELSGIGNPEILKAAGIEAKVCNPNVGENLQDHFMTKTVYEVQTPPDSEGSDLPPSQTVGSPVEISNIKAPAKAYLPCPVAYCPIFKMVTSQELAGLTAHIRQKIMESKDVREAKLRQSFLPGKMLGAVEFVWDGEANWNPDFKGEPGKRYGTLLQMLQYPFSRGSVHIQPMRGSKATTIDDKPTIDPRYFAGDGKIDFEVMKAGPDIR</sequence>
<dbReference type="GO" id="GO:0016614">
    <property type="term" value="F:oxidoreductase activity, acting on CH-OH group of donors"/>
    <property type="evidence" value="ECO:0007669"/>
    <property type="project" value="InterPro"/>
</dbReference>
<dbReference type="PROSITE" id="PS00624">
    <property type="entry name" value="GMC_OXRED_2"/>
    <property type="match status" value="1"/>
</dbReference>
<dbReference type="Pfam" id="PF00732">
    <property type="entry name" value="GMC_oxred_N"/>
    <property type="match status" value="1"/>
</dbReference>
<dbReference type="PANTHER" id="PTHR11552:SF201">
    <property type="entry name" value="GLUCOSE-METHANOL-CHOLINE OXIDOREDUCTASE N-TERMINAL DOMAIN-CONTAINING PROTEIN"/>
    <property type="match status" value="1"/>
</dbReference>
<accession>C4JR32</accession>
<gene>
    <name evidence="7" type="ORF">UREG_03514</name>
</gene>
<dbReference type="Proteomes" id="UP000002058">
    <property type="component" value="Unassembled WGS sequence"/>
</dbReference>
<protein>
    <recommendedName>
        <fullName evidence="6">Glucose-methanol-choline oxidoreductase N-terminal domain-containing protein</fullName>
    </recommendedName>
</protein>
<keyword evidence="3" id="KW-0285">Flavoprotein</keyword>
<dbReference type="EMBL" id="CH476616">
    <property type="protein sequence ID" value="EEP78668.1"/>
    <property type="molecule type" value="Genomic_DNA"/>
</dbReference>
<keyword evidence="5" id="KW-0560">Oxidoreductase</keyword>
<dbReference type="OrthoDB" id="269227at2759"/>
<name>C4JR32_UNCRE</name>
<evidence type="ECO:0000256" key="5">
    <source>
        <dbReference type="ARBA" id="ARBA00023002"/>
    </source>
</evidence>
<dbReference type="InterPro" id="IPR036188">
    <property type="entry name" value="FAD/NAD-bd_sf"/>
</dbReference>
<dbReference type="SUPFAM" id="SSF51905">
    <property type="entry name" value="FAD/NAD(P)-binding domain"/>
    <property type="match status" value="1"/>
</dbReference>
<evidence type="ECO:0000256" key="1">
    <source>
        <dbReference type="ARBA" id="ARBA00001974"/>
    </source>
</evidence>
<dbReference type="RefSeq" id="XP_002543997.1">
    <property type="nucleotide sequence ID" value="XM_002543951.1"/>
</dbReference>
<dbReference type="Gene3D" id="3.50.50.60">
    <property type="entry name" value="FAD/NAD(P)-binding domain"/>
    <property type="match status" value="1"/>
</dbReference>
<evidence type="ECO:0000313" key="8">
    <source>
        <dbReference type="Proteomes" id="UP000002058"/>
    </source>
</evidence>
<feature type="domain" description="Glucose-methanol-choline oxidoreductase N-terminal" evidence="6">
    <location>
        <begin position="76"/>
        <end position="90"/>
    </location>
</feature>
<evidence type="ECO:0000256" key="2">
    <source>
        <dbReference type="ARBA" id="ARBA00010790"/>
    </source>
</evidence>
<dbReference type="InterPro" id="IPR012132">
    <property type="entry name" value="GMC_OxRdtase"/>
</dbReference>
<comment type="cofactor">
    <cofactor evidence="1">
        <name>FAD</name>
        <dbReference type="ChEBI" id="CHEBI:57692"/>
    </cofactor>
</comment>
<dbReference type="PANTHER" id="PTHR11552">
    <property type="entry name" value="GLUCOSE-METHANOL-CHOLINE GMC OXIDOREDUCTASE"/>
    <property type="match status" value="1"/>
</dbReference>
<dbReference type="InParanoid" id="C4JR32"/>
<evidence type="ECO:0000256" key="4">
    <source>
        <dbReference type="ARBA" id="ARBA00022827"/>
    </source>
</evidence>
<dbReference type="VEuPathDB" id="FungiDB:UREG_03514"/>
<dbReference type="Gene3D" id="3.30.560.10">
    <property type="entry name" value="Glucose Oxidase, domain 3"/>
    <property type="match status" value="1"/>
</dbReference>